<dbReference type="InterPro" id="IPR029044">
    <property type="entry name" value="Nucleotide-diphossugar_trans"/>
</dbReference>
<protein>
    <recommendedName>
        <fullName evidence="1">Glycosyltransferase 2-like domain-containing protein</fullName>
    </recommendedName>
</protein>
<dbReference type="AlphaFoldDB" id="A0A6C0JYQ9"/>
<dbReference type="Pfam" id="PF00535">
    <property type="entry name" value="Glycos_transf_2"/>
    <property type="match status" value="1"/>
</dbReference>
<accession>A0A6C0JYQ9</accession>
<dbReference type="CDD" id="cd00761">
    <property type="entry name" value="Glyco_tranf_GTA_type"/>
    <property type="match status" value="1"/>
</dbReference>
<dbReference type="SUPFAM" id="SSF53448">
    <property type="entry name" value="Nucleotide-diphospho-sugar transferases"/>
    <property type="match status" value="1"/>
</dbReference>
<sequence length="268" mass="31330">MKCCICGAVKNVGGYLDRIFSNMEKIGSIFDEYVIILSYDQSGDNTLQKIKDYQIQNPRVKLYVNKSEISPYRTHRIAFARNKCLEMIRANYSDYEMFIMMDCDNVCEGNINLDVLKKNLNRNGWDALSFNRRDYYDIWALSIRPYVFSFLHFQPDALGKMKNYIENIMRNTPADKYVQCSSAFNGFAIYRTNKFLNCAYDGRIRLDLIPQNYLKRNMEVNKSPIVYKDFSGNGVNAKFEDCEHRAFHMQAINTNGARIRISPEILFN</sequence>
<feature type="domain" description="Glycosyltransferase 2-like" evidence="1">
    <location>
        <begin position="10"/>
        <end position="157"/>
    </location>
</feature>
<dbReference type="Gene3D" id="3.90.550.10">
    <property type="entry name" value="Spore Coat Polysaccharide Biosynthesis Protein SpsA, Chain A"/>
    <property type="match status" value="1"/>
</dbReference>
<proteinExistence type="predicted"/>
<reference evidence="2" key="1">
    <citation type="journal article" date="2020" name="Nature">
        <title>Giant virus diversity and host interactions through global metagenomics.</title>
        <authorList>
            <person name="Schulz F."/>
            <person name="Roux S."/>
            <person name="Paez-Espino D."/>
            <person name="Jungbluth S."/>
            <person name="Walsh D.A."/>
            <person name="Denef V.J."/>
            <person name="McMahon K.D."/>
            <person name="Konstantinidis K.T."/>
            <person name="Eloe-Fadrosh E.A."/>
            <person name="Kyrpides N.C."/>
            <person name="Woyke T."/>
        </authorList>
    </citation>
    <scope>NUCLEOTIDE SEQUENCE</scope>
    <source>
        <strain evidence="2">GVMAG-S-1101165-83</strain>
    </source>
</reference>
<organism evidence="2">
    <name type="scientific">viral metagenome</name>
    <dbReference type="NCBI Taxonomy" id="1070528"/>
    <lineage>
        <taxon>unclassified sequences</taxon>
        <taxon>metagenomes</taxon>
        <taxon>organismal metagenomes</taxon>
    </lineage>
</organism>
<evidence type="ECO:0000313" key="2">
    <source>
        <dbReference type="EMBL" id="QHU10609.1"/>
    </source>
</evidence>
<name>A0A6C0JYQ9_9ZZZZ</name>
<dbReference type="EMBL" id="MN740769">
    <property type="protein sequence ID" value="QHU10609.1"/>
    <property type="molecule type" value="Genomic_DNA"/>
</dbReference>
<evidence type="ECO:0000259" key="1">
    <source>
        <dbReference type="Pfam" id="PF00535"/>
    </source>
</evidence>
<dbReference type="InterPro" id="IPR001173">
    <property type="entry name" value="Glyco_trans_2-like"/>
</dbReference>